<accession>A0A562YAI0</accession>
<proteinExistence type="predicted"/>
<dbReference type="EMBL" id="SMZJ02000013">
    <property type="protein sequence ID" value="TWO31348.1"/>
    <property type="molecule type" value="Genomic_DNA"/>
</dbReference>
<gene>
    <name evidence="2" type="ORF">E1J38_013840</name>
</gene>
<evidence type="ECO:0000313" key="3">
    <source>
        <dbReference type="Proteomes" id="UP000295814"/>
    </source>
</evidence>
<protein>
    <submittedName>
        <fullName evidence="2">Uncharacterized protein</fullName>
    </submittedName>
</protein>
<keyword evidence="1" id="KW-0812">Transmembrane</keyword>
<dbReference type="AlphaFoldDB" id="A0A562YAI0"/>
<comment type="caution">
    <text evidence="2">The sequence shown here is derived from an EMBL/GenBank/DDBJ whole genome shotgun (WGS) entry which is preliminary data.</text>
</comment>
<keyword evidence="1" id="KW-0472">Membrane</keyword>
<dbReference type="Proteomes" id="UP000295814">
    <property type="component" value="Unassembled WGS sequence"/>
</dbReference>
<keyword evidence="3" id="KW-1185">Reference proteome</keyword>
<dbReference type="OrthoDB" id="821805at2"/>
<dbReference type="InterPro" id="IPR045749">
    <property type="entry name" value="DUF6090"/>
</dbReference>
<sequence length="253" mass="30114">MIKFFRKIRQKLLSESKFSKYLLYAVGEIVLVVIGILIALQINNQNIYKHERSIERTYLKALKAEYEINLTKLNETIDLNYRIIASSNKLIEVFQQNVLDTISEKTVMKYFFNTFSDEVNYKPSKGVHTEIISSGNLKLIQNEILKRKFSTFESSLDEIRHQENEINISRLEIMEHFRNQGNLKRYLSSMGWEFNWESIFEKRNNKELFTSLRFFNGLFFFQNTSVGANYFCYEPIKRDMEETIKLIESELNK</sequence>
<feature type="transmembrane region" description="Helical" evidence="1">
    <location>
        <begin position="21"/>
        <end position="42"/>
    </location>
</feature>
<keyword evidence="1" id="KW-1133">Transmembrane helix</keyword>
<dbReference type="RefSeq" id="WP_133357481.1">
    <property type="nucleotide sequence ID" value="NZ_SMZJ02000013.1"/>
</dbReference>
<organism evidence="2 3">
    <name type="scientific">Seonamhaeicola sediminis</name>
    <dbReference type="NCBI Taxonomy" id="2528206"/>
    <lineage>
        <taxon>Bacteria</taxon>
        <taxon>Pseudomonadati</taxon>
        <taxon>Bacteroidota</taxon>
        <taxon>Flavobacteriia</taxon>
        <taxon>Flavobacteriales</taxon>
        <taxon>Flavobacteriaceae</taxon>
    </lineage>
</organism>
<reference evidence="2 3" key="1">
    <citation type="submission" date="2019-07" db="EMBL/GenBank/DDBJ databases">
        <title>Seonamhaeicola sp. W255 draft genome.</title>
        <authorList>
            <person name="Zhang X.-Y."/>
            <person name="Zhang R."/>
            <person name="Zhong Y.-L."/>
            <person name="Du Z.-J."/>
        </authorList>
    </citation>
    <scope>NUCLEOTIDE SEQUENCE [LARGE SCALE GENOMIC DNA]</scope>
    <source>
        <strain evidence="2 3">W255</strain>
    </source>
</reference>
<dbReference type="Pfam" id="PF19578">
    <property type="entry name" value="DUF6090"/>
    <property type="match status" value="1"/>
</dbReference>
<evidence type="ECO:0000256" key="1">
    <source>
        <dbReference type="SAM" id="Phobius"/>
    </source>
</evidence>
<evidence type="ECO:0000313" key="2">
    <source>
        <dbReference type="EMBL" id="TWO31348.1"/>
    </source>
</evidence>
<name>A0A562YAI0_9FLAO</name>